<dbReference type="PANTHER" id="PTHR30032">
    <property type="entry name" value="N-ACETYLMURAMOYL-L-ALANINE AMIDASE-RELATED"/>
    <property type="match status" value="1"/>
</dbReference>
<gene>
    <name evidence="2" type="ORF">DES48_102335</name>
</gene>
<comment type="caution">
    <text evidence="2">The sequence shown here is derived from an EMBL/GenBank/DDBJ whole genome shotgun (WGS) entry which is preliminary data.</text>
</comment>
<evidence type="ECO:0000313" key="3">
    <source>
        <dbReference type="Proteomes" id="UP000252254"/>
    </source>
</evidence>
<dbReference type="SUPFAM" id="SSF53955">
    <property type="entry name" value="Lysozyme-like"/>
    <property type="match status" value="1"/>
</dbReference>
<dbReference type="RefSeq" id="WP_113867350.1">
    <property type="nucleotide sequence ID" value="NZ_BAABQN010000002.1"/>
</dbReference>
<protein>
    <submittedName>
        <fullName evidence="2">Putative cell wall-binding protein</fullName>
    </submittedName>
</protein>
<dbReference type="Gene3D" id="3.40.50.12090">
    <property type="match status" value="2"/>
</dbReference>
<proteinExistence type="predicted"/>
<evidence type="ECO:0000313" key="2">
    <source>
        <dbReference type="EMBL" id="RBP00571.1"/>
    </source>
</evidence>
<dbReference type="EMBL" id="QNRI01000002">
    <property type="protein sequence ID" value="RBP00571.1"/>
    <property type="molecule type" value="Genomic_DNA"/>
</dbReference>
<dbReference type="Pfam" id="PF01464">
    <property type="entry name" value="SLT"/>
    <property type="match status" value="1"/>
</dbReference>
<dbReference type="AlphaFoldDB" id="A0A366EDT5"/>
<dbReference type="OrthoDB" id="2690990at2"/>
<dbReference type="Gene3D" id="1.10.530.10">
    <property type="match status" value="1"/>
</dbReference>
<name>A0A366EDT5_9BACI</name>
<organism evidence="2 3">
    <name type="scientific">Paraliobacillus ryukyuensis</name>
    <dbReference type="NCBI Taxonomy" id="200904"/>
    <lineage>
        <taxon>Bacteria</taxon>
        <taxon>Bacillati</taxon>
        <taxon>Bacillota</taxon>
        <taxon>Bacilli</taxon>
        <taxon>Bacillales</taxon>
        <taxon>Bacillaceae</taxon>
        <taxon>Paraliobacillus</taxon>
    </lineage>
</organism>
<dbReference type="Pfam" id="PF04122">
    <property type="entry name" value="CW_binding_2"/>
    <property type="match status" value="3"/>
</dbReference>
<dbReference type="Gene3D" id="2.30.30.40">
    <property type="entry name" value="SH3 Domains"/>
    <property type="match status" value="1"/>
</dbReference>
<keyword evidence="3" id="KW-1185">Reference proteome</keyword>
<dbReference type="InterPro" id="IPR008258">
    <property type="entry name" value="Transglycosylase_SLT_dom_1"/>
</dbReference>
<dbReference type="InterPro" id="IPR051922">
    <property type="entry name" value="Bact_Sporulation_Assoc"/>
</dbReference>
<sequence length="800" mass="89723">MIKKLYLHICLLFITFFLGIGTIQTEAEEIKYEFHDDQQVLPVEPELEVEVNNGQLKSMLSITQNDRVLFNKELVLTKVNGMQTITENDEQYLVIEYRVLGSAQELYFGVLHIKEGHMEEIFVSEAYQHGTIQIDGTDIAISYPTFDENDINTEPTNIVDIHFTIENGQVNEGIESIKQYSDNSPLSTIRLMASTSVDEKYTNPSYQTISAILTEEALKQGVPPEILKAIAFQESGWQQYWLPGQTPVNHYTNKCTNWDGTNVKLGYDCIGIGIMQVSDYRFMENETEKATEIEKLSTDIRYNIQEGIKILKQKWNYANAGLIPTINEQDRTKLENWYFAIMAYNGLSSINNPLNNPVTAYQERIYQHIKNYGLVESIIPFPTHQLTPNQSGILSFEEDHIQIPTSLTSTTHAFEVNQSVYVTASQLVVRLSPSGPAIGSFQKGDQLRITGSPSYLNKNISHFAWYPVTANGISGYVAASYLNEAKQIVTALEGERRYETSASISNYGWHWNNQKSVIIGRGDQPIDALTGSVIAGYNRAPLLLTKQTELPAEIKTELVRLQPRHYTNSSYTIYIMGGAEAVSAQVEREITQLVDASIVRLSGETRYDTAYEIASYMIKQVPTQEIFLTTGDASSPDALSIAPYASKQSIPILLTKKDRLQDQVKTFIKENGINKVTIVGGPDVISPQIEQTLEQQVSIVDRISGEDRFETSVAVAKQFYPKSLQTIMFARGDMTVDALSGAALASQYQAPIILTKRDAVPNSVTTWLETRKVTPNYVYFGGPEAITNQTRQQLQTLVAN</sequence>
<reference evidence="2 3" key="1">
    <citation type="submission" date="2018-06" db="EMBL/GenBank/DDBJ databases">
        <title>Genomic Encyclopedia of Type Strains, Phase IV (KMG-IV): sequencing the most valuable type-strain genomes for metagenomic binning, comparative biology and taxonomic classification.</title>
        <authorList>
            <person name="Goeker M."/>
        </authorList>
    </citation>
    <scope>NUCLEOTIDE SEQUENCE [LARGE SCALE GENOMIC DNA]</scope>
    <source>
        <strain evidence="2 3">DSM 15140</strain>
    </source>
</reference>
<dbReference type="InterPro" id="IPR023346">
    <property type="entry name" value="Lysozyme-like_dom_sf"/>
</dbReference>
<feature type="domain" description="Transglycosylase SLT" evidence="1">
    <location>
        <begin position="215"/>
        <end position="346"/>
    </location>
</feature>
<dbReference type="PANTHER" id="PTHR30032:SF8">
    <property type="entry name" value="GERMINATION-SPECIFIC N-ACETYLMURAMOYL-L-ALANINE AMIDASE"/>
    <property type="match status" value="1"/>
</dbReference>
<evidence type="ECO:0000259" key="1">
    <source>
        <dbReference type="Pfam" id="PF01464"/>
    </source>
</evidence>
<dbReference type="Proteomes" id="UP000252254">
    <property type="component" value="Unassembled WGS sequence"/>
</dbReference>
<dbReference type="InterPro" id="IPR007253">
    <property type="entry name" value="Cell_wall-bd_2"/>
</dbReference>
<accession>A0A366EDT5</accession>